<comment type="similarity">
    <text evidence="1 4">Belongs to the plant dirigent protein family.</text>
</comment>
<dbReference type="GO" id="GO:0048046">
    <property type="term" value="C:apoplast"/>
    <property type="evidence" value="ECO:0007669"/>
    <property type="project" value="UniProtKB-SubCell"/>
</dbReference>
<keyword evidence="4" id="KW-0052">Apoplast</keyword>
<dbReference type="InterPro" id="IPR044859">
    <property type="entry name" value="Allene_oxi_cyc_Dirigent"/>
</dbReference>
<sequence length="181" mass="19358">MRTSSVLGLLLLALVSFQRNANASDSLLGSKKVTKLHFYLHDTLSGKDPGDVLVAHGANANPKPGNPAPFSSVFVTDDVLTEGPERTSKVVGSAQGLYFSTGKAEPSLVMGTDFALADYKNSSFSVFSRNPVTRKDGIELSIVGGRGAFRMARGYALLRTHKFDVSTGDAVVEYNVTLLHH</sequence>
<dbReference type="PANTHER" id="PTHR21495">
    <property type="entry name" value="NUCLEOPORIN-RELATED"/>
    <property type="match status" value="1"/>
</dbReference>
<feature type="signal peptide" evidence="4">
    <location>
        <begin position="1"/>
        <end position="23"/>
    </location>
</feature>
<dbReference type="HOGENOM" id="CLU_087111_2_0_1"/>
<protein>
    <recommendedName>
        <fullName evidence="4">Dirigent protein</fullName>
    </recommendedName>
</protein>
<keyword evidence="7" id="KW-1185">Reference proteome</keyword>
<evidence type="ECO:0000256" key="4">
    <source>
        <dbReference type="RuleBase" id="RU363099"/>
    </source>
</evidence>
<dbReference type="OrthoDB" id="644695at2759"/>
<evidence type="ECO:0000256" key="1">
    <source>
        <dbReference type="ARBA" id="ARBA00010746"/>
    </source>
</evidence>
<comment type="function">
    <text evidence="4">Dirigent proteins impart stereoselectivity on the phenoxy radical-coupling reaction, yielding optically active lignans from two molecules of coniferyl alcohol in the biosynthesis of lignans, flavonolignans, and alkaloids and thus plays a central role in plant secondary metabolism.</text>
</comment>
<reference evidence="5" key="2">
    <citation type="submission" date="2017-06" db="EMBL/GenBank/DDBJ databases">
        <title>WGS assembly of Brachypodium distachyon.</title>
        <authorList>
            <consortium name="The International Brachypodium Initiative"/>
            <person name="Lucas S."/>
            <person name="Harmon-Smith M."/>
            <person name="Lail K."/>
            <person name="Tice H."/>
            <person name="Grimwood J."/>
            <person name="Bruce D."/>
            <person name="Barry K."/>
            <person name="Shu S."/>
            <person name="Lindquist E."/>
            <person name="Wang M."/>
            <person name="Pitluck S."/>
            <person name="Vogel J.P."/>
            <person name="Garvin D.F."/>
            <person name="Mockler T.C."/>
            <person name="Schmutz J."/>
            <person name="Rokhsar D."/>
            <person name="Bevan M.W."/>
        </authorList>
    </citation>
    <scope>NUCLEOTIDE SEQUENCE</scope>
    <source>
        <strain evidence="5">Bd21</strain>
    </source>
</reference>
<evidence type="ECO:0000313" key="6">
    <source>
        <dbReference type="EnsemblPlants" id="KQK12540"/>
    </source>
</evidence>
<dbReference type="Pfam" id="PF03018">
    <property type="entry name" value="Dirigent"/>
    <property type="match status" value="1"/>
</dbReference>
<keyword evidence="4" id="KW-0732">Signal</keyword>
<reference evidence="6" key="3">
    <citation type="submission" date="2018-08" db="UniProtKB">
        <authorList>
            <consortium name="EnsemblPlants"/>
        </authorList>
    </citation>
    <scope>IDENTIFICATION</scope>
    <source>
        <strain evidence="6">cv. Bd21</strain>
    </source>
</reference>
<evidence type="ECO:0000256" key="3">
    <source>
        <dbReference type="ARBA" id="ARBA00022525"/>
    </source>
</evidence>
<evidence type="ECO:0000313" key="7">
    <source>
        <dbReference type="Proteomes" id="UP000008810"/>
    </source>
</evidence>
<dbReference type="KEGG" id="bdi:100845024"/>
<dbReference type="GO" id="GO:0009699">
    <property type="term" value="P:phenylpropanoid biosynthetic process"/>
    <property type="evidence" value="ECO:0007669"/>
    <property type="project" value="UniProtKB-ARBA"/>
</dbReference>
<dbReference type="OMA" id="FALADYK"/>
<gene>
    <name evidence="6" type="primary">LOC100845024</name>
    <name evidence="5" type="ORF">BRADI_1g04370v3</name>
</gene>
<dbReference type="GeneID" id="100845024"/>
<dbReference type="InterPro" id="IPR004265">
    <property type="entry name" value="Dirigent"/>
</dbReference>
<comment type="subunit">
    <text evidence="2 4">Homodimer.</text>
</comment>
<name>I1GLT0_BRADI</name>
<dbReference type="Gene3D" id="2.40.480.10">
    <property type="entry name" value="Allene oxide cyclase-like"/>
    <property type="match status" value="1"/>
</dbReference>
<accession>I1GLT0</accession>
<dbReference type="STRING" id="15368.I1GLT0"/>
<comment type="subcellular location">
    <subcellularLocation>
        <location evidence="4">Secreted</location>
        <location evidence="4">Extracellular space</location>
        <location evidence="4">Apoplast</location>
    </subcellularLocation>
</comment>
<dbReference type="EnsemblPlants" id="KQK12540">
    <property type="protein sequence ID" value="KQK12540"/>
    <property type="gene ID" value="BRADI_1g04370v3"/>
</dbReference>
<dbReference type="Proteomes" id="UP000008810">
    <property type="component" value="Chromosome 1"/>
</dbReference>
<feature type="chain" id="PRO_5013982578" description="Dirigent protein" evidence="4">
    <location>
        <begin position="24"/>
        <end position="181"/>
    </location>
</feature>
<dbReference type="EMBL" id="CM000880">
    <property type="protein sequence ID" value="KQK12540.1"/>
    <property type="molecule type" value="Genomic_DNA"/>
</dbReference>
<dbReference type="Gramene" id="KQK12540">
    <property type="protein sequence ID" value="KQK12540"/>
    <property type="gene ID" value="BRADI_1g04370v3"/>
</dbReference>
<evidence type="ECO:0000256" key="2">
    <source>
        <dbReference type="ARBA" id="ARBA00011738"/>
    </source>
</evidence>
<keyword evidence="3 4" id="KW-0964">Secreted</keyword>
<dbReference type="AlphaFoldDB" id="I1GLT0"/>
<dbReference type="RefSeq" id="XP_003559258.1">
    <property type="nucleotide sequence ID" value="XM_003559210.3"/>
</dbReference>
<dbReference type="eggNOG" id="ENOG502RXRA">
    <property type="taxonomic scope" value="Eukaryota"/>
</dbReference>
<evidence type="ECO:0000313" key="5">
    <source>
        <dbReference type="EMBL" id="KQK12540.1"/>
    </source>
</evidence>
<organism evidence="5">
    <name type="scientific">Brachypodium distachyon</name>
    <name type="common">Purple false brome</name>
    <name type="synonym">Trachynia distachya</name>
    <dbReference type="NCBI Taxonomy" id="15368"/>
    <lineage>
        <taxon>Eukaryota</taxon>
        <taxon>Viridiplantae</taxon>
        <taxon>Streptophyta</taxon>
        <taxon>Embryophyta</taxon>
        <taxon>Tracheophyta</taxon>
        <taxon>Spermatophyta</taxon>
        <taxon>Magnoliopsida</taxon>
        <taxon>Liliopsida</taxon>
        <taxon>Poales</taxon>
        <taxon>Poaceae</taxon>
        <taxon>BOP clade</taxon>
        <taxon>Pooideae</taxon>
        <taxon>Stipodae</taxon>
        <taxon>Brachypodieae</taxon>
        <taxon>Brachypodium</taxon>
    </lineage>
</organism>
<reference evidence="5 6" key="1">
    <citation type="journal article" date="2010" name="Nature">
        <title>Genome sequencing and analysis of the model grass Brachypodium distachyon.</title>
        <authorList>
            <consortium name="International Brachypodium Initiative"/>
        </authorList>
    </citation>
    <scope>NUCLEOTIDE SEQUENCE [LARGE SCALE GENOMIC DNA]</scope>
    <source>
        <strain evidence="5">Bd21</strain>
        <strain evidence="6">cv. Bd21</strain>
    </source>
</reference>
<proteinExistence type="inferred from homology"/>